<dbReference type="InterPro" id="IPR007210">
    <property type="entry name" value="ABC_Gly_betaine_transp_sub-bd"/>
</dbReference>
<accession>A0A6G4WM27</accession>
<dbReference type="Proteomes" id="UP001642900">
    <property type="component" value="Unassembled WGS sequence"/>
</dbReference>
<feature type="signal peptide" evidence="1">
    <location>
        <begin position="1"/>
        <end position="23"/>
    </location>
</feature>
<dbReference type="Pfam" id="PF04069">
    <property type="entry name" value="OpuAC"/>
    <property type="match status" value="1"/>
</dbReference>
<dbReference type="RefSeq" id="WP_165034164.1">
    <property type="nucleotide sequence ID" value="NZ_JAAKZF010000136.1"/>
</dbReference>
<comment type="caution">
    <text evidence="3">The sequence shown here is derived from an EMBL/GenBank/DDBJ whole genome shotgun (WGS) entry which is preliminary data.</text>
</comment>
<proteinExistence type="predicted"/>
<organism evidence="3 4">
    <name type="scientific">Allomesorhizobium camelthorni</name>
    <dbReference type="NCBI Taxonomy" id="475069"/>
    <lineage>
        <taxon>Bacteria</taxon>
        <taxon>Pseudomonadati</taxon>
        <taxon>Pseudomonadota</taxon>
        <taxon>Alphaproteobacteria</taxon>
        <taxon>Hyphomicrobiales</taxon>
        <taxon>Phyllobacteriaceae</taxon>
        <taxon>Allomesorhizobium</taxon>
    </lineage>
</organism>
<dbReference type="Gene3D" id="3.40.190.100">
    <property type="entry name" value="Glycine betaine-binding periplasmic protein, domain 2"/>
    <property type="match status" value="1"/>
</dbReference>
<protein>
    <submittedName>
        <fullName evidence="3">ABC transporter substrate-binding protein</fullName>
    </submittedName>
</protein>
<dbReference type="CDD" id="cd13641">
    <property type="entry name" value="PBP2_HisX_like"/>
    <property type="match status" value="1"/>
</dbReference>
<dbReference type="GO" id="GO:0043190">
    <property type="term" value="C:ATP-binding cassette (ABC) transporter complex"/>
    <property type="evidence" value="ECO:0007669"/>
    <property type="project" value="InterPro"/>
</dbReference>
<dbReference type="Gene3D" id="3.10.105.10">
    <property type="entry name" value="Dipeptide-binding Protein, Domain 3"/>
    <property type="match status" value="2"/>
</dbReference>
<reference evidence="3 4" key="1">
    <citation type="submission" date="2020-02" db="EMBL/GenBank/DDBJ databases">
        <title>Genome sequence of strain CCNWXJ40-4.</title>
        <authorList>
            <person name="Gao J."/>
            <person name="Sun J."/>
        </authorList>
    </citation>
    <scope>NUCLEOTIDE SEQUENCE [LARGE SCALE GENOMIC DNA]</scope>
    <source>
        <strain evidence="3 4">CCNWXJ 40-4</strain>
    </source>
</reference>
<evidence type="ECO:0000256" key="1">
    <source>
        <dbReference type="SAM" id="SignalP"/>
    </source>
</evidence>
<dbReference type="AlphaFoldDB" id="A0A6G4WM27"/>
<keyword evidence="1" id="KW-0732">Signal</keyword>
<evidence type="ECO:0000313" key="4">
    <source>
        <dbReference type="Proteomes" id="UP001642900"/>
    </source>
</evidence>
<feature type="chain" id="PRO_5026186966" evidence="1">
    <location>
        <begin position="24"/>
        <end position="322"/>
    </location>
</feature>
<dbReference type="GO" id="GO:0022857">
    <property type="term" value="F:transmembrane transporter activity"/>
    <property type="evidence" value="ECO:0007669"/>
    <property type="project" value="InterPro"/>
</dbReference>
<evidence type="ECO:0000259" key="2">
    <source>
        <dbReference type="Pfam" id="PF04069"/>
    </source>
</evidence>
<dbReference type="EMBL" id="JAAKZF010000136">
    <property type="protein sequence ID" value="NGO55821.1"/>
    <property type="molecule type" value="Genomic_DNA"/>
</dbReference>
<gene>
    <name evidence="3" type="ORF">G6N73_33250</name>
</gene>
<keyword evidence="4" id="KW-1185">Reference proteome</keyword>
<name>A0A6G4WM27_9HYPH</name>
<feature type="domain" description="ABC-type glycine betaine transport system substrate-binding" evidence="2">
    <location>
        <begin position="27"/>
        <end position="299"/>
    </location>
</feature>
<sequence>MNIYSLVAGATAMLLFGSGIAAADCGKVTITEMNWASAAIVTSVSKFLMEKGYGCDVQVVQTSVAPAVTSIAEKGEPDIVTELWINSAPMYEKLEAEGKVVTLGNALSDGGIGGYWIPAYLAEAHPELTKLEGILAHPELVGGRFHSCPEGWGCRIVADNLQKAWDFEGHGLKVFNHGSGETLAASIEVAYTNKEPWFGYYWSPTPTMAKFPLVKVDMGEYVEAIHTCNRSADCPNPGKSGYPRDRVLTASTSAFLERQPDVADLMRKVSFTNEMMNSLLKWQFDKKATAEETAVHFLSNHKAIWSAWLNEAAKAKLATLLK</sequence>
<dbReference type="SUPFAM" id="SSF53850">
    <property type="entry name" value="Periplasmic binding protein-like II"/>
    <property type="match status" value="1"/>
</dbReference>
<evidence type="ECO:0000313" key="3">
    <source>
        <dbReference type="EMBL" id="NGO55821.1"/>
    </source>
</evidence>